<name>A0A1B9R0G7_9VIBR</name>
<evidence type="ECO:0000256" key="2">
    <source>
        <dbReference type="ARBA" id="ARBA00023125"/>
    </source>
</evidence>
<organism evidence="5 6">
    <name type="scientific">Vibrio genomosp. F10</name>
    <dbReference type="NCBI Taxonomy" id="723171"/>
    <lineage>
        <taxon>Bacteria</taxon>
        <taxon>Pseudomonadati</taxon>
        <taxon>Pseudomonadota</taxon>
        <taxon>Gammaproteobacteria</taxon>
        <taxon>Vibrionales</taxon>
        <taxon>Vibrionaceae</taxon>
        <taxon>Vibrio</taxon>
    </lineage>
</organism>
<dbReference type="AlphaFoldDB" id="A0A1B9R0G7"/>
<keyword evidence="3" id="KW-0804">Transcription</keyword>
<dbReference type="GO" id="GO:0043200">
    <property type="term" value="P:response to amino acid"/>
    <property type="evidence" value="ECO:0007669"/>
    <property type="project" value="TreeGrafter"/>
</dbReference>
<dbReference type="PRINTS" id="PR00033">
    <property type="entry name" value="HTHASNC"/>
</dbReference>
<dbReference type="InterPro" id="IPR000485">
    <property type="entry name" value="AsnC-type_HTH_dom"/>
</dbReference>
<dbReference type="InterPro" id="IPR019888">
    <property type="entry name" value="Tscrpt_reg_AsnC-like"/>
</dbReference>
<dbReference type="SUPFAM" id="SSF54909">
    <property type="entry name" value="Dimeric alpha+beta barrel"/>
    <property type="match status" value="1"/>
</dbReference>
<evidence type="ECO:0000256" key="3">
    <source>
        <dbReference type="ARBA" id="ARBA00023163"/>
    </source>
</evidence>
<dbReference type="InterPro" id="IPR036388">
    <property type="entry name" value="WH-like_DNA-bd_sf"/>
</dbReference>
<dbReference type="InterPro" id="IPR011008">
    <property type="entry name" value="Dimeric_a/b-barrel"/>
</dbReference>
<dbReference type="GO" id="GO:0043565">
    <property type="term" value="F:sequence-specific DNA binding"/>
    <property type="evidence" value="ECO:0007669"/>
    <property type="project" value="InterPro"/>
</dbReference>
<dbReference type="PANTHER" id="PTHR30154:SF34">
    <property type="entry name" value="TRANSCRIPTIONAL REGULATOR AZLB"/>
    <property type="match status" value="1"/>
</dbReference>
<dbReference type="RefSeq" id="WP_065576578.1">
    <property type="nucleotide sequence ID" value="NZ_JBNGCH010000361.1"/>
</dbReference>
<keyword evidence="6" id="KW-1185">Reference proteome</keyword>
<dbReference type="Proteomes" id="UP000093173">
    <property type="component" value="Unassembled WGS sequence"/>
</dbReference>
<accession>A0A1B9R0G7</accession>
<reference evidence="6" key="1">
    <citation type="submission" date="2016-06" db="EMBL/GenBank/DDBJ databases">
        <authorList>
            <person name="Hehemann J.-H."/>
            <person name="Arevalo P."/>
            <person name="Datta M.S."/>
            <person name="Polz M.F."/>
        </authorList>
    </citation>
    <scope>NUCLEOTIDE SEQUENCE [LARGE SCALE GENOMIC DNA]</scope>
    <source>
        <strain evidence="6">9CSC122</strain>
    </source>
</reference>
<dbReference type="EMBL" id="MAJZ01000361">
    <property type="protein sequence ID" value="OCH77685.1"/>
    <property type="molecule type" value="Genomic_DNA"/>
</dbReference>
<evidence type="ECO:0000256" key="1">
    <source>
        <dbReference type="ARBA" id="ARBA00023015"/>
    </source>
</evidence>
<dbReference type="SMART" id="SM00344">
    <property type="entry name" value="HTH_ASNC"/>
    <property type="match status" value="1"/>
</dbReference>
<proteinExistence type="predicted"/>
<dbReference type="PANTHER" id="PTHR30154">
    <property type="entry name" value="LEUCINE-RESPONSIVE REGULATORY PROTEIN"/>
    <property type="match status" value="1"/>
</dbReference>
<dbReference type="SUPFAM" id="SSF46785">
    <property type="entry name" value="Winged helix' DNA-binding domain"/>
    <property type="match status" value="1"/>
</dbReference>
<feature type="domain" description="HTH asnC-type" evidence="4">
    <location>
        <begin position="1"/>
        <end position="67"/>
    </location>
</feature>
<dbReference type="Gene3D" id="1.10.10.10">
    <property type="entry name" value="Winged helix-like DNA-binding domain superfamily/Winged helix DNA-binding domain"/>
    <property type="match status" value="1"/>
</dbReference>
<sequence>MDKFDQIIVDILKCNARRSISDIAREANLSRSAVTARIKKLENEHVILGYHAQLAPANKQETISAYLALKFDMTSTTQHSESYAQKIYHIDGVKWCHAISGETDMMLFVQVESMARLTKIRDELQSYPELRHLITHTVLTEFFNTTHSHSAIINK</sequence>
<dbReference type="Gene3D" id="3.30.70.920">
    <property type="match status" value="1"/>
</dbReference>
<evidence type="ECO:0000259" key="4">
    <source>
        <dbReference type="PROSITE" id="PS50956"/>
    </source>
</evidence>
<dbReference type="PROSITE" id="PS50956">
    <property type="entry name" value="HTH_ASNC_2"/>
    <property type="match status" value="1"/>
</dbReference>
<dbReference type="Pfam" id="PF01037">
    <property type="entry name" value="AsnC_trans_reg"/>
    <property type="match status" value="1"/>
</dbReference>
<comment type="caution">
    <text evidence="5">The sequence shown here is derived from an EMBL/GenBank/DDBJ whole genome shotgun (WGS) entry which is preliminary data.</text>
</comment>
<dbReference type="Pfam" id="PF13404">
    <property type="entry name" value="HTH_AsnC-type"/>
    <property type="match status" value="1"/>
</dbReference>
<dbReference type="InterPro" id="IPR019887">
    <property type="entry name" value="Tscrpt_reg_AsnC/Lrp_C"/>
</dbReference>
<evidence type="ECO:0000313" key="5">
    <source>
        <dbReference type="EMBL" id="OCH77685.1"/>
    </source>
</evidence>
<evidence type="ECO:0000313" key="6">
    <source>
        <dbReference type="Proteomes" id="UP000093173"/>
    </source>
</evidence>
<gene>
    <name evidence="5" type="ORF">A6E14_07325</name>
</gene>
<dbReference type="InterPro" id="IPR036390">
    <property type="entry name" value="WH_DNA-bd_sf"/>
</dbReference>
<dbReference type="GO" id="GO:0005829">
    <property type="term" value="C:cytosol"/>
    <property type="evidence" value="ECO:0007669"/>
    <property type="project" value="TreeGrafter"/>
</dbReference>
<protein>
    <submittedName>
        <fullName evidence="5">ArsR family transcriptional regulator</fullName>
    </submittedName>
</protein>
<keyword evidence="1" id="KW-0805">Transcription regulation</keyword>
<keyword evidence="2" id="KW-0238">DNA-binding</keyword>